<sequence length="237" mass="26974">MKTEKFCQDFAQNYRLDHGNEPERSIPPQTSTSMSTTHSRDWTRWFNNPVSLPQPNDQEPLRSTIPDILPVTIFQLENSSRLGSSGRCILLQAFLQELNDRAGTLPKGCSHSHSYSQHIIRLSLPFLISYPLHFSTPHHIGTESASTKKLRDEEARSDGLQGRAVQVTITYFSEIPSNPKCRSMVASSSFWRIVLHCANTLHENLVRDLIVRIGFHELATYTGRRKQVTFVLAHYLA</sequence>
<feature type="compositionally biased region" description="Polar residues" evidence="1">
    <location>
        <begin position="27"/>
        <end position="36"/>
    </location>
</feature>
<proteinExistence type="predicted"/>
<feature type="region of interest" description="Disordered" evidence="1">
    <location>
        <begin position="17"/>
        <end position="36"/>
    </location>
</feature>
<reference evidence="3" key="1">
    <citation type="submission" date="2016-03" db="EMBL/GenBank/DDBJ databases">
        <authorList>
            <person name="Guldener U."/>
        </authorList>
    </citation>
    <scope>NUCLEOTIDE SEQUENCE [LARGE SCALE GENOMIC DNA]</scope>
</reference>
<name>A0A1E1LUQ0_RHYSE</name>
<evidence type="ECO:0000256" key="1">
    <source>
        <dbReference type="SAM" id="MobiDB-lite"/>
    </source>
</evidence>
<organism evidence="2 3">
    <name type="scientific">Rhynchosporium secalis</name>
    <name type="common">Barley scald fungus</name>
    <dbReference type="NCBI Taxonomy" id="38038"/>
    <lineage>
        <taxon>Eukaryota</taxon>
        <taxon>Fungi</taxon>
        <taxon>Dikarya</taxon>
        <taxon>Ascomycota</taxon>
        <taxon>Pezizomycotina</taxon>
        <taxon>Leotiomycetes</taxon>
        <taxon>Helotiales</taxon>
        <taxon>Ploettnerulaceae</taxon>
        <taxon>Rhynchosporium</taxon>
    </lineage>
</organism>
<protein>
    <submittedName>
        <fullName evidence="2">Uncharacterized protein</fullName>
    </submittedName>
</protein>
<dbReference type="EMBL" id="FJVC01000003">
    <property type="protein sequence ID" value="CZT40542.1"/>
    <property type="molecule type" value="Genomic_DNA"/>
</dbReference>
<dbReference type="Proteomes" id="UP000177625">
    <property type="component" value="Unassembled WGS sequence"/>
</dbReference>
<gene>
    <name evidence="2" type="ORF">RSE6_00230</name>
</gene>
<evidence type="ECO:0000313" key="3">
    <source>
        <dbReference type="Proteomes" id="UP000177625"/>
    </source>
</evidence>
<dbReference type="AlphaFoldDB" id="A0A1E1LUQ0"/>
<evidence type="ECO:0000313" key="2">
    <source>
        <dbReference type="EMBL" id="CZT40542.1"/>
    </source>
</evidence>
<keyword evidence="3" id="KW-1185">Reference proteome</keyword>
<accession>A0A1E1LUQ0</accession>